<evidence type="ECO:0000256" key="1">
    <source>
        <dbReference type="ARBA" id="ARBA00006432"/>
    </source>
</evidence>
<proteinExistence type="inferred from homology"/>
<dbReference type="Gene3D" id="3.40.50.12780">
    <property type="entry name" value="N-terminal domain of ligase-like"/>
    <property type="match status" value="1"/>
</dbReference>
<dbReference type="EC" id="6.2.1.3" evidence="6"/>
<dbReference type="InterPro" id="IPR020845">
    <property type="entry name" value="AMP-binding_CS"/>
</dbReference>
<name>A0A0K2UZU1_LEPSM</name>
<organism evidence="9">
    <name type="scientific">Lepeophtheirus salmonis</name>
    <name type="common">Salmon louse</name>
    <name type="synonym">Caligus salmonis</name>
    <dbReference type="NCBI Taxonomy" id="72036"/>
    <lineage>
        <taxon>Eukaryota</taxon>
        <taxon>Metazoa</taxon>
        <taxon>Ecdysozoa</taxon>
        <taxon>Arthropoda</taxon>
        <taxon>Crustacea</taxon>
        <taxon>Multicrustacea</taxon>
        <taxon>Hexanauplia</taxon>
        <taxon>Copepoda</taxon>
        <taxon>Siphonostomatoida</taxon>
        <taxon>Caligidae</taxon>
        <taxon>Lepeophtheirus</taxon>
    </lineage>
</organism>
<keyword evidence="2 9" id="KW-0436">Ligase</keyword>
<keyword evidence="5" id="KW-0067">ATP-binding</keyword>
<dbReference type="PRINTS" id="PR00154">
    <property type="entry name" value="AMPBINDING"/>
</dbReference>
<dbReference type="GO" id="GO:0030182">
    <property type="term" value="P:neuron differentiation"/>
    <property type="evidence" value="ECO:0007669"/>
    <property type="project" value="TreeGrafter"/>
</dbReference>
<feature type="domain" description="AMP-dependent synthetase/ligase" evidence="8">
    <location>
        <begin position="53"/>
        <end position="475"/>
    </location>
</feature>
<evidence type="ECO:0000256" key="7">
    <source>
        <dbReference type="ARBA" id="ARBA00036813"/>
    </source>
</evidence>
<reference evidence="9" key="1">
    <citation type="submission" date="2014-05" db="EMBL/GenBank/DDBJ databases">
        <authorList>
            <person name="Chronopoulou M."/>
        </authorList>
    </citation>
    <scope>NUCLEOTIDE SEQUENCE</scope>
    <source>
        <tissue evidence="9">Whole organism</tissue>
    </source>
</reference>
<evidence type="ECO:0000256" key="2">
    <source>
        <dbReference type="ARBA" id="ARBA00022598"/>
    </source>
</evidence>
<dbReference type="GO" id="GO:0005524">
    <property type="term" value="F:ATP binding"/>
    <property type="evidence" value="ECO:0007669"/>
    <property type="project" value="UniProtKB-KW"/>
</dbReference>
<dbReference type="EMBL" id="HACA01026427">
    <property type="protein sequence ID" value="CDW43788.1"/>
    <property type="molecule type" value="Transcribed_RNA"/>
</dbReference>
<dbReference type="GO" id="GO:0005783">
    <property type="term" value="C:endoplasmic reticulum"/>
    <property type="evidence" value="ECO:0007669"/>
    <property type="project" value="TreeGrafter"/>
</dbReference>
<evidence type="ECO:0000256" key="5">
    <source>
        <dbReference type="ARBA" id="ARBA00022840"/>
    </source>
</evidence>
<sequence length="530" mass="59727">MKESTINLIKENYEEFVKSGYKTLYEAFEDVVDKYGERDVLGTREIFSEENELQPDGKVFKKYLLGDYSYISYNGLRRQTSDLADGLMDLGIEPRSRIAILSESRQEWVVSMYAAFKNNYTLVTLYTNLGNDAVEEGLNETEVPLVIVSDEVLPKFKGILEACPLIKYVVVIEAGNGKKSDLSVNYQNNFQFIMYRDLLKRRSKKKYNRSIPSTNDTAIIMYTSGSTGRPKGVMVNHGDAIAGLRSVISYTDFTTSDRYLAYLPLAHIMEIVAEMACLYCGVKIGYSSPLTLTDNGSKVKKGCKGDANVFKPTLMCAVPLLLQRIYKGIIDNMRKKGWAMEELFNYFVAYKIKWQDRGFDTPLLNKTLFRTVRYFLGGRVRLLLNGGAPISHETHLFTRTTLSVPVLQAYGLTELSGAAAISNEYDFSTCRVGPPLIGVKVKLVNWEEGGYTINDKPFPRGEIHCGGESLCQGYFKNPEKTADDFYEEDGIRWFKTGDIGQMEADGVLKLVDRKKDLVKLSGGEYISRLG</sequence>
<evidence type="ECO:0000256" key="4">
    <source>
        <dbReference type="ARBA" id="ARBA00022832"/>
    </source>
</evidence>
<dbReference type="SUPFAM" id="SSF56801">
    <property type="entry name" value="Acetyl-CoA synthetase-like"/>
    <property type="match status" value="1"/>
</dbReference>
<evidence type="ECO:0000256" key="3">
    <source>
        <dbReference type="ARBA" id="ARBA00022741"/>
    </source>
</evidence>
<dbReference type="PROSITE" id="PS00455">
    <property type="entry name" value="AMP_BINDING"/>
    <property type="match status" value="1"/>
</dbReference>
<comment type="catalytic activity">
    <reaction evidence="7">
        <text>a long-chain fatty acid + ATP + CoA = a long-chain fatty acyl-CoA + AMP + diphosphate</text>
        <dbReference type="Rhea" id="RHEA:15421"/>
        <dbReference type="ChEBI" id="CHEBI:30616"/>
        <dbReference type="ChEBI" id="CHEBI:33019"/>
        <dbReference type="ChEBI" id="CHEBI:57287"/>
        <dbReference type="ChEBI" id="CHEBI:57560"/>
        <dbReference type="ChEBI" id="CHEBI:83139"/>
        <dbReference type="ChEBI" id="CHEBI:456215"/>
        <dbReference type="EC" id="6.2.1.3"/>
    </reaction>
</comment>
<evidence type="ECO:0000259" key="8">
    <source>
        <dbReference type="Pfam" id="PF00501"/>
    </source>
</evidence>
<dbReference type="GO" id="GO:0035336">
    <property type="term" value="P:long-chain fatty-acyl-CoA metabolic process"/>
    <property type="evidence" value="ECO:0007669"/>
    <property type="project" value="TreeGrafter"/>
</dbReference>
<comment type="similarity">
    <text evidence="1">Belongs to the ATP-dependent AMP-binding enzyme family.</text>
</comment>
<keyword evidence="3" id="KW-0547">Nucleotide-binding</keyword>
<dbReference type="InterPro" id="IPR000873">
    <property type="entry name" value="AMP-dep_synth/lig_dom"/>
</dbReference>
<dbReference type="AlphaFoldDB" id="A0A0K2UZU1"/>
<evidence type="ECO:0000313" key="9">
    <source>
        <dbReference type="EMBL" id="CDW43788.1"/>
    </source>
</evidence>
<protein>
    <recommendedName>
        <fullName evidence="6">long-chain-fatty-acid--CoA ligase</fullName>
        <ecNumber evidence="6">6.2.1.3</ecNumber>
    </recommendedName>
</protein>
<dbReference type="Pfam" id="PF00501">
    <property type="entry name" value="AMP-binding"/>
    <property type="match status" value="1"/>
</dbReference>
<accession>A0A0K2UZU1</accession>
<dbReference type="GO" id="GO:0005886">
    <property type="term" value="C:plasma membrane"/>
    <property type="evidence" value="ECO:0007669"/>
    <property type="project" value="TreeGrafter"/>
</dbReference>
<evidence type="ECO:0000256" key="6">
    <source>
        <dbReference type="ARBA" id="ARBA00026121"/>
    </source>
</evidence>
<dbReference type="OrthoDB" id="1700726at2759"/>
<dbReference type="PANTHER" id="PTHR43272">
    <property type="entry name" value="LONG-CHAIN-FATTY-ACID--COA LIGASE"/>
    <property type="match status" value="1"/>
</dbReference>
<dbReference type="PANTHER" id="PTHR43272:SF83">
    <property type="entry name" value="ACYL-COA SYNTHETASE LONG-CHAIN, ISOFORM J"/>
    <property type="match status" value="1"/>
</dbReference>
<dbReference type="InterPro" id="IPR042099">
    <property type="entry name" value="ANL_N_sf"/>
</dbReference>
<keyword evidence="4" id="KW-0276">Fatty acid metabolism</keyword>
<dbReference type="GO" id="GO:0005811">
    <property type="term" value="C:lipid droplet"/>
    <property type="evidence" value="ECO:0007669"/>
    <property type="project" value="TreeGrafter"/>
</dbReference>
<dbReference type="GO" id="GO:0090433">
    <property type="term" value="F:palmitoyl-CoA ligase activity"/>
    <property type="evidence" value="ECO:0007669"/>
    <property type="project" value="TreeGrafter"/>
</dbReference>
<keyword evidence="4" id="KW-0443">Lipid metabolism</keyword>
<dbReference type="InterPro" id="IPR020459">
    <property type="entry name" value="AMP-binding"/>
</dbReference>